<dbReference type="AlphaFoldDB" id="A0A2T4B2C5"/>
<dbReference type="Pfam" id="PF09346">
    <property type="entry name" value="SMI1_KNR4"/>
    <property type="match status" value="1"/>
</dbReference>
<reference evidence="3" key="1">
    <citation type="submission" date="2016-07" db="EMBL/GenBank/DDBJ databases">
        <title>Multiple horizontal gene transfer events from other fungi enriched the ability of initially mycotrophic Trichoderma (Ascomycota) to feed on dead plant biomass.</title>
        <authorList>
            <consortium name="DOE Joint Genome Institute"/>
            <person name="Atanasova L."/>
            <person name="Chenthamara K."/>
            <person name="Zhang J."/>
            <person name="Grujic M."/>
            <person name="Henrissat B."/>
            <person name="Kuo A."/>
            <person name="Aerts A."/>
            <person name="Salamov A."/>
            <person name="Lipzen A."/>
            <person name="Labutti K."/>
            <person name="Barry K."/>
            <person name="Miao Y."/>
            <person name="Rahimi M.J."/>
            <person name="Shen Q."/>
            <person name="Grigoriev I.V."/>
            <person name="Kubicek C.P."/>
            <person name="Druzhinina I.S."/>
        </authorList>
    </citation>
    <scope>NUCLEOTIDE SEQUENCE [LARGE SCALE GENOMIC DNA]</scope>
    <source>
        <strain evidence="3">TUCIM 6016</strain>
    </source>
</reference>
<feature type="domain" description="Knr4/Smi1-like" evidence="1">
    <location>
        <begin position="59"/>
        <end position="218"/>
    </location>
</feature>
<dbReference type="Proteomes" id="UP000241546">
    <property type="component" value="Unassembled WGS sequence"/>
</dbReference>
<evidence type="ECO:0000313" key="2">
    <source>
        <dbReference type="EMBL" id="PTB63361.1"/>
    </source>
</evidence>
<organism evidence="2 3">
    <name type="scientific">Trichoderma citrinoviride</name>
    <dbReference type="NCBI Taxonomy" id="58853"/>
    <lineage>
        <taxon>Eukaryota</taxon>
        <taxon>Fungi</taxon>
        <taxon>Dikarya</taxon>
        <taxon>Ascomycota</taxon>
        <taxon>Pezizomycotina</taxon>
        <taxon>Sordariomycetes</taxon>
        <taxon>Hypocreomycetidae</taxon>
        <taxon>Hypocreales</taxon>
        <taxon>Hypocreaceae</taxon>
        <taxon>Trichoderma</taxon>
    </lineage>
</organism>
<protein>
    <recommendedName>
        <fullName evidence="1">Knr4/Smi1-like domain-containing protein</fullName>
    </recommendedName>
</protein>
<name>A0A2T4B2C5_9HYPO</name>
<sequence length="225" mass="25363">MATTAASSLDDITNHDLRHWVNLIKQIRAAVDAAIVKERAQGIDISQQVLNDYPFIKTPASQESIQQQESTLQTTLPEDYKQFLHVTNGTGFSGISWIPSLRGVEQLQWTQAADEGLGLLRLDTFPPNVTSLEETTSLTSEEFDESPPLERILMIGDEDEETVVLLLEPEYVRKCWVWLAGKRGMEVGDAPGQWLLISFTPWMATVEVHPSFEEYMRSRIKSVEA</sequence>
<dbReference type="OrthoDB" id="2788868at2759"/>
<dbReference type="InterPro" id="IPR037883">
    <property type="entry name" value="Knr4/Smi1-like_sf"/>
</dbReference>
<dbReference type="EMBL" id="KZ680219">
    <property type="protein sequence ID" value="PTB63361.1"/>
    <property type="molecule type" value="Genomic_DNA"/>
</dbReference>
<dbReference type="Gene3D" id="3.40.1580.10">
    <property type="entry name" value="SMI1/KNR4-like"/>
    <property type="match status" value="1"/>
</dbReference>
<gene>
    <name evidence="2" type="ORF">BBK36DRAFT_1143856</name>
</gene>
<keyword evidence="3" id="KW-1185">Reference proteome</keyword>
<evidence type="ECO:0000313" key="3">
    <source>
        <dbReference type="Proteomes" id="UP000241546"/>
    </source>
</evidence>
<dbReference type="GeneID" id="36601745"/>
<dbReference type="RefSeq" id="XP_024746681.1">
    <property type="nucleotide sequence ID" value="XM_024893627.1"/>
</dbReference>
<accession>A0A2T4B2C5</accession>
<proteinExistence type="predicted"/>
<evidence type="ECO:0000259" key="1">
    <source>
        <dbReference type="SMART" id="SM00860"/>
    </source>
</evidence>
<dbReference type="InterPro" id="IPR018958">
    <property type="entry name" value="Knr4/Smi1-like_dom"/>
</dbReference>
<dbReference type="SUPFAM" id="SSF160631">
    <property type="entry name" value="SMI1/KNR4-like"/>
    <property type="match status" value="1"/>
</dbReference>
<dbReference type="SMART" id="SM00860">
    <property type="entry name" value="SMI1_KNR4"/>
    <property type="match status" value="1"/>
</dbReference>